<dbReference type="AlphaFoldDB" id="A0AAE6SIA5"/>
<protein>
    <submittedName>
        <fullName evidence="1">Uncharacterized protein</fullName>
    </submittedName>
</protein>
<sequence>MIDPAPPDPVELVWQQLFPDALTSAHSLIAHKLRQAIASDIVLGSEFDLLLAADHQWLTQRLDAMAQSAQPDPSIAPRSLASLDSAAQVLRRQLKQQKTLSKHYFVDCVLAELQHGVTLNALLFAVFKKLTLLAAITLTRLNLSQQIREDGSIDAALRNVRLAADQRRGSLLLFLSRLDLTLPLDTLITEIEEQRPEFANNKTLTGQVDTLLRVLERLVEQRVKQQRGGGAHRDHANQKLEFSPLTLADDQVQITRISALLTHQGRRGLSDGELEIQRDRPTDQETWLITQQGDDPEAMPPLMDWQARAQQSQSVALSMSLRAQLLPCDPGCAQARDITTLVKALCKGVAHHPATLALLAMLVLGLDWPTLCQLPVWTQGPAKWPGPGRAFGSDEAHFNGNGIWCQEKRFALQRWHQVANSQVHRGLNALLPEVHFYLLLPLPAQLRPLVVEDRLQPVTRQTLQQTLGELCQRYRLTLTLAQLSRYLAQWLKRHQVDEAISGLLRGKTAQQCAPLAYSHLPHEAVLRVWHTYLAELGCATDPTPAPDTAIGSRLYPDCEALRTLLASYQHYLSQREIVTLRRQYDPRYHNLLVRHTLLILNLATGARPVSDMYGERRSYDPRLAVMLLTDKEGRDCSAARLVPLPPLALAQLQALDDHLAQLAMSRTPGLQAAAAAAQAARDNQRPMLFWLERDDGADCSALWQVAPITVQSMCDHFDTLLPLPANWHRHALRSELLACAVPTHLINAMLGHEEMGQEFGHPFSGDALQSLRTLAPLIQTWLEKLGLTALAGWGRR</sequence>
<name>A0AAE6SIA5_AERME</name>
<dbReference type="Proteomes" id="UP000463871">
    <property type="component" value="Chromosome"/>
</dbReference>
<evidence type="ECO:0000313" key="2">
    <source>
        <dbReference type="Proteomes" id="UP000463871"/>
    </source>
</evidence>
<dbReference type="EMBL" id="CP047962">
    <property type="protein sequence ID" value="QHQ51171.1"/>
    <property type="molecule type" value="Genomic_DNA"/>
</dbReference>
<accession>A0AAE6SIA5</accession>
<proteinExistence type="predicted"/>
<evidence type="ECO:0000313" key="1">
    <source>
        <dbReference type="EMBL" id="QHQ51171.1"/>
    </source>
</evidence>
<organism evidence="1 2">
    <name type="scientific">Aeromonas media</name>
    <dbReference type="NCBI Taxonomy" id="651"/>
    <lineage>
        <taxon>Bacteria</taxon>
        <taxon>Pseudomonadati</taxon>
        <taxon>Pseudomonadota</taxon>
        <taxon>Gammaproteobacteria</taxon>
        <taxon>Aeromonadales</taxon>
        <taxon>Aeromonadaceae</taxon>
        <taxon>Aeromonas</taxon>
    </lineage>
</organism>
<dbReference type="RefSeq" id="WP_005326705.1">
    <property type="nucleotide sequence ID" value="NZ_CAWPID010000001.1"/>
</dbReference>
<reference evidence="1 2" key="1">
    <citation type="submission" date="2020-01" db="EMBL/GenBank/DDBJ databases">
        <title>Complete genome of Aeromonas media MC64.</title>
        <authorList>
            <person name="Cao G."/>
            <person name="Fu J."/>
            <person name="Zhong C."/>
        </authorList>
    </citation>
    <scope>NUCLEOTIDE SEQUENCE [LARGE SCALE GENOMIC DNA]</scope>
    <source>
        <strain evidence="1 2">MC64</strain>
    </source>
</reference>
<gene>
    <name evidence="1" type="ORF">GWI30_09945</name>
</gene>